<evidence type="ECO:0000256" key="8">
    <source>
        <dbReference type="ARBA" id="ARBA00025084"/>
    </source>
</evidence>
<keyword evidence="5 10" id="KW-0694">RNA-binding</keyword>
<dbReference type="Gene3D" id="3.90.470.10">
    <property type="entry name" value="Ribosomal protein L22/L17"/>
    <property type="match status" value="1"/>
</dbReference>
<evidence type="ECO:0000256" key="10">
    <source>
        <dbReference type="HAMAP-Rule" id="MF_01331"/>
    </source>
</evidence>
<dbReference type="GO" id="GO:0006412">
    <property type="term" value="P:translation"/>
    <property type="evidence" value="ECO:0007669"/>
    <property type="project" value="UniProtKB-UniRule"/>
</dbReference>
<accession>A0A9D1SWN2</accession>
<comment type="function">
    <text evidence="10 13">This protein binds specifically to 23S rRNA; its binding is stimulated by other ribosomal proteins, e.g., L4, L17, and L20. It is important during the early stages of 50S assembly. It makes multiple contacts with different domains of the 23S rRNA in the assembled 50S subunit and ribosome.</text>
</comment>
<dbReference type="AlphaFoldDB" id="A0A9D1SWN2"/>
<evidence type="ECO:0000256" key="3">
    <source>
        <dbReference type="ARBA" id="ARBA00011838"/>
    </source>
</evidence>
<evidence type="ECO:0000256" key="5">
    <source>
        <dbReference type="ARBA" id="ARBA00022884"/>
    </source>
</evidence>
<dbReference type="Pfam" id="PF00237">
    <property type="entry name" value="Ribosomal_L22"/>
    <property type="match status" value="1"/>
</dbReference>
<dbReference type="InterPro" id="IPR036394">
    <property type="entry name" value="Ribosomal_uL22_sf"/>
</dbReference>
<keyword evidence="7 10" id="KW-0687">Ribonucleoprotein</keyword>
<gene>
    <name evidence="10 15" type="primary">rplV</name>
    <name evidence="15" type="ORF">IAB14_01625</name>
</gene>
<dbReference type="PANTHER" id="PTHR13501:SF8">
    <property type="entry name" value="LARGE RIBOSOMAL SUBUNIT PROTEIN UL22M"/>
    <property type="match status" value="1"/>
</dbReference>
<sequence>MATRVREKSKQRQENRDKRPHAVAKNIRISPYKVRAVLDVIRGKSYVEAVALLKAMNKSSCEPVLKVVNSAAANAENNLGMNKDSLYVAACYADQGFTLKRMMPKAKGRGTRLLKRTSHITVILDAANI</sequence>
<dbReference type="Proteomes" id="UP000886891">
    <property type="component" value="Unassembled WGS sequence"/>
</dbReference>
<evidence type="ECO:0000256" key="13">
    <source>
        <dbReference type="RuleBase" id="RU004008"/>
    </source>
</evidence>
<dbReference type="NCBIfam" id="TIGR01044">
    <property type="entry name" value="rplV_bact"/>
    <property type="match status" value="1"/>
</dbReference>
<keyword evidence="4 10" id="KW-0699">rRNA-binding</keyword>
<comment type="function">
    <text evidence="8">This protein binds specifically to 23S rRNA; its binding is stimulated by other ribosomal proteins, e.g. L4, L17, and L20. It is important during the early stages of 50S assembly. It makes multiple contacts with different domains of the 23S rRNA in the assembled 50S subunit and ribosome.</text>
</comment>
<dbReference type="HAMAP" id="MF_01331_B">
    <property type="entry name" value="Ribosomal_uL22_B"/>
    <property type="match status" value="1"/>
</dbReference>
<evidence type="ECO:0000256" key="14">
    <source>
        <dbReference type="SAM" id="MobiDB-lite"/>
    </source>
</evidence>
<evidence type="ECO:0000313" key="16">
    <source>
        <dbReference type="Proteomes" id="UP000886891"/>
    </source>
</evidence>
<feature type="compositionally biased region" description="Basic and acidic residues" evidence="14">
    <location>
        <begin position="1"/>
        <end position="17"/>
    </location>
</feature>
<evidence type="ECO:0000313" key="15">
    <source>
        <dbReference type="EMBL" id="HIU99797.1"/>
    </source>
</evidence>
<evidence type="ECO:0000256" key="6">
    <source>
        <dbReference type="ARBA" id="ARBA00022980"/>
    </source>
</evidence>
<protein>
    <recommendedName>
        <fullName evidence="9 10">Large ribosomal subunit protein uL22</fullName>
    </recommendedName>
</protein>
<comment type="caution">
    <text evidence="15">The sequence shown here is derived from an EMBL/GenBank/DDBJ whole genome shotgun (WGS) entry which is preliminary data.</text>
</comment>
<dbReference type="PANTHER" id="PTHR13501">
    <property type="entry name" value="CHLOROPLAST 50S RIBOSOMAL PROTEIN L22-RELATED"/>
    <property type="match status" value="1"/>
</dbReference>
<evidence type="ECO:0000256" key="12">
    <source>
        <dbReference type="RuleBase" id="RU004006"/>
    </source>
</evidence>
<dbReference type="GO" id="GO:0003735">
    <property type="term" value="F:structural constituent of ribosome"/>
    <property type="evidence" value="ECO:0007669"/>
    <property type="project" value="InterPro"/>
</dbReference>
<dbReference type="InterPro" id="IPR047867">
    <property type="entry name" value="Ribosomal_uL22_bac/org-type"/>
</dbReference>
<reference evidence="15" key="1">
    <citation type="submission" date="2020-10" db="EMBL/GenBank/DDBJ databases">
        <authorList>
            <person name="Gilroy R."/>
        </authorList>
    </citation>
    <scope>NUCLEOTIDE SEQUENCE</scope>
    <source>
        <strain evidence="15">23406</strain>
    </source>
</reference>
<dbReference type="CDD" id="cd00336">
    <property type="entry name" value="Ribosomal_L22"/>
    <property type="match status" value="1"/>
</dbReference>
<dbReference type="GO" id="GO:0022625">
    <property type="term" value="C:cytosolic large ribosomal subunit"/>
    <property type="evidence" value="ECO:0007669"/>
    <property type="project" value="TreeGrafter"/>
</dbReference>
<organism evidence="15 16">
    <name type="scientific">Candidatus Stercoripulliclostridium merdipullorum</name>
    <dbReference type="NCBI Taxonomy" id="2840952"/>
    <lineage>
        <taxon>Bacteria</taxon>
        <taxon>Bacillati</taxon>
        <taxon>Bacillota</taxon>
        <taxon>Clostridia</taxon>
        <taxon>Eubacteriales</taxon>
        <taxon>Candidatus Stercoripulliclostridium</taxon>
    </lineage>
</organism>
<name>A0A9D1SWN2_9FIRM</name>
<feature type="region of interest" description="Disordered" evidence="14">
    <location>
        <begin position="1"/>
        <end position="21"/>
    </location>
</feature>
<comment type="subunit">
    <text evidence="3 10 12">Part of the 50S ribosomal subunit.</text>
</comment>
<comment type="similarity">
    <text evidence="2 10 11">Belongs to the universal ribosomal protein uL22 family.</text>
</comment>
<comment type="function">
    <text evidence="1 10">The globular domain of the protein is located near the polypeptide exit tunnel on the outside of the subunit, while an extended beta-hairpin is found that lines the wall of the exit tunnel in the center of the 70S ribosome.</text>
</comment>
<evidence type="ECO:0000256" key="2">
    <source>
        <dbReference type="ARBA" id="ARBA00009451"/>
    </source>
</evidence>
<evidence type="ECO:0000256" key="1">
    <source>
        <dbReference type="ARBA" id="ARBA00003478"/>
    </source>
</evidence>
<proteinExistence type="inferred from homology"/>
<evidence type="ECO:0000256" key="4">
    <source>
        <dbReference type="ARBA" id="ARBA00022730"/>
    </source>
</evidence>
<evidence type="ECO:0000256" key="9">
    <source>
        <dbReference type="ARBA" id="ARBA00035207"/>
    </source>
</evidence>
<dbReference type="GO" id="GO:0019843">
    <property type="term" value="F:rRNA binding"/>
    <property type="evidence" value="ECO:0007669"/>
    <property type="project" value="UniProtKB-UniRule"/>
</dbReference>
<evidence type="ECO:0000256" key="7">
    <source>
        <dbReference type="ARBA" id="ARBA00023274"/>
    </source>
</evidence>
<dbReference type="EMBL" id="DVOH01000013">
    <property type="protein sequence ID" value="HIU99797.1"/>
    <property type="molecule type" value="Genomic_DNA"/>
</dbReference>
<reference evidence="15" key="2">
    <citation type="journal article" date="2021" name="PeerJ">
        <title>Extensive microbial diversity within the chicken gut microbiome revealed by metagenomics and culture.</title>
        <authorList>
            <person name="Gilroy R."/>
            <person name="Ravi A."/>
            <person name="Getino M."/>
            <person name="Pursley I."/>
            <person name="Horton D.L."/>
            <person name="Alikhan N.F."/>
            <person name="Baker D."/>
            <person name="Gharbi K."/>
            <person name="Hall N."/>
            <person name="Watson M."/>
            <person name="Adriaenssens E.M."/>
            <person name="Foster-Nyarko E."/>
            <person name="Jarju S."/>
            <person name="Secka A."/>
            <person name="Antonio M."/>
            <person name="Oren A."/>
            <person name="Chaudhuri R.R."/>
            <person name="La Ragione R."/>
            <person name="Hildebrand F."/>
            <person name="Pallen M.J."/>
        </authorList>
    </citation>
    <scope>NUCLEOTIDE SEQUENCE</scope>
    <source>
        <strain evidence="15">23406</strain>
    </source>
</reference>
<dbReference type="SUPFAM" id="SSF54843">
    <property type="entry name" value="Ribosomal protein L22"/>
    <property type="match status" value="1"/>
</dbReference>
<dbReference type="InterPro" id="IPR001063">
    <property type="entry name" value="Ribosomal_uL22"/>
</dbReference>
<keyword evidence="6 10" id="KW-0689">Ribosomal protein</keyword>
<dbReference type="InterPro" id="IPR005727">
    <property type="entry name" value="Ribosomal_uL22_bac/chlpt-type"/>
</dbReference>
<evidence type="ECO:0000256" key="11">
    <source>
        <dbReference type="RuleBase" id="RU004005"/>
    </source>
</evidence>